<dbReference type="EMBL" id="KE721469">
    <property type="protein sequence ID" value="ERF69116.1"/>
    <property type="molecule type" value="Genomic_DNA"/>
</dbReference>
<dbReference type="RefSeq" id="XP_007805176.1">
    <property type="nucleotide sequence ID" value="XM_007806985.1"/>
</dbReference>
<proteinExistence type="predicted"/>
<evidence type="ECO:0000313" key="2">
    <source>
        <dbReference type="EMBL" id="ERF69116.1"/>
    </source>
</evidence>
<dbReference type="InterPro" id="IPR003615">
    <property type="entry name" value="HNH_nuc"/>
</dbReference>
<keyword evidence="3" id="KW-1185">Reference proteome</keyword>
<gene>
    <name evidence="2" type="ORF">EPUS_01072</name>
</gene>
<organism evidence="2 3">
    <name type="scientific">Endocarpon pusillum (strain Z07020 / HMAS-L-300199)</name>
    <name type="common">Lichen-forming fungus</name>
    <dbReference type="NCBI Taxonomy" id="1263415"/>
    <lineage>
        <taxon>Eukaryota</taxon>
        <taxon>Fungi</taxon>
        <taxon>Dikarya</taxon>
        <taxon>Ascomycota</taxon>
        <taxon>Pezizomycotina</taxon>
        <taxon>Eurotiomycetes</taxon>
        <taxon>Chaetothyriomycetidae</taxon>
        <taxon>Verrucariales</taxon>
        <taxon>Verrucariaceae</taxon>
        <taxon>Endocarpon</taxon>
    </lineage>
</organism>
<dbReference type="Proteomes" id="UP000019373">
    <property type="component" value="Unassembled WGS sequence"/>
</dbReference>
<dbReference type="Pfam" id="PF13391">
    <property type="entry name" value="HNH_2"/>
    <property type="match status" value="1"/>
</dbReference>
<reference evidence="3" key="1">
    <citation type="journal article" date="2014" name="BMC Genomics">
        <title>Genome characteristics reveal the impact of lichenization on lichen-forming fungus Endocarpon pusillum Hedwig (Verrucariales, Ascomycota).</title>
        <authorList>
            <person name="Wang Y.-Y."/>
            <person name="Liu B."/>
            <person name="Zhang X.-Y."/>
            <person name="Zhou Q.-M."/>
            <person name="Zhang T."/>
            <person name="Li H."/>
            <person name="Yu Y.-F."/>
            <person name="Zhang X.-L."/>
            <person name="Hao X.-Y."/>
            <person name="Wang M."/>
            <person name="Wang L."/>
            <person name="Wei J.-C."/>
        </authorList>
    </citation>
    <scope>NUCLEOTIDE SEQUENCE [LARGE SCALE GENOMIC DNA]</scope>
    <source>
        <strain evidence="3">Z07020 / HMAS-L-300199</strain>
    </source>
</reference>
<dbReference type="HOGENOM" id="CLU_994084_0_0_1"/>
<evidence type="ECO:0000259" key="1">
    <source>
        <dbReference type="Pfam" id="PF13391"/>
    </source>
</evidence>
<dbReference type="GeneID" id="19236131"/>
<accession>U1GBR2</accession>
<name>U1GBR2_ENDPU</name>
<protein>
    <recommendedName>
        <fullName evidence="1">HNH nuclease domain-containing protein</fullName>
    </recommendedName>
</protein>
<sequence>MASKNITIPERISSKFVLEKSIRLRERRSELKRKLASTSFESSPIAYQKLKIEEIETEVDEEKLNRLSLDIEHGEKKLTDNDYRKAQRNTNVRIISLGEDLWQHKRGLREEEEKSGVIPPIGPDMQGAFVHTLLTLCKEPNTSAKRSSSKQSAMRESAIQVYESRKDAPEGKLWCSIAQDYFNAKQMKAAHIVPRRLGSGLVEYLFGPGSSSRLHTWDNCLILCSFVEESFGNGNFVLIPAYPNESPIKTWKIQLTNIAANLAQLDGKNVLFKNDSRPAA</sequence>
<evidence type="ECO:0000313" key="3">
    <source>
        <dbReference type="Proteomes" id="UP000019373"/>
    </source>
</evidence>
<dbReference type="OrthoDB" id="4498339at2759"/>
<dbReference type="AlphaFoldDB" id="U1GBR2"/>
<dbReference type="eggNOG" id="ENOG502RM4F">
    <property type="taxonomic scope" value="Eukaryota"/>
</dbReference>
<feature type="domain" description="HNH nuclease" evidence="1">
    <location>
        <begin position="183"/>
        <end position="238"/>
    </location>
</feature>